<gene>
    <name evidence="1" type="ORF">AO384_0850</name>
</gene>
<sequence length="67" mass="7863">MKTANPNWVLHDRTGRLEKNAHSHGLMTELHDRTGRLEKTLSVLMNTFLLHDRTGRLEMYLLHLITQ</sequence>
<name>A0A198UK84_MORCA</name>
<comment type="caution">
    <text evidence="1">The sequence shown here is derived from an EMBL/GenBank/DDBJ whole genome shotgun (WGS) entry which is preliminary data.</text>
</comment>
<dbReference type="Proteomes" id="UP000078228">
    <property type="component" value="Unassembled WGS sequence"/>
</dbReference>
<evidence type="ECO:0000313" key="2">
    <source>
        <dbReference type="Proteomes" id="UP000078228"/>
    </source>
</evidence>
<organism evidence="1 2">
    <name type="scientific">Moraxella catarrhalis</name>
    <name type="common">Branhamella catarrhalis</name>
    <dbReference type="NCBI Taxonomy" id="480"/>
    <lineage>
        <taxon>Bacteria</taxon>
        <taxon>Pseudomonadati</taxon>
        <taxon>Pseudomonadota</taxon>
        <taxon>Gammaproteobacteria</taxon>
        <taxon>Moraxellales</taxon>
        <taxon>Moraxellaceae</taxon>
        <taxon>Moraxella</taxon>
    </lineage>
</organism>
<dbReference type="PATRIC" id="fig|480.238.peg.1676"/>
<accession>A0A198UK84</accession>
<proteinExistence type="predicted"/>
<keyword evidence="2" id="KW-1185">Reference proteome</keyword>
<dbReference type="AlphaFoldDB" id="A0A198UK84"/>
<dbReference type="EMBL" id="LXHC01000016">
    <property type="protein sequence ID" value="OAU96689.1"/>
    <property type="molecule type" value="Genomic_DNA"/>
</dbReference>
<protein>
    <submittedName>
        <fullName evidence="1">Heat shock protein GrpE</fullName>
    </submittedName>
</protein>
<keyword evidence="1" id="KW-0346">Stress response</keyword>
<evidence type="ECO:0000313" key="1">
    <source>
        <dbReference type="EMBL" id="OAU96689.1"/>
    </source>
</evidence>
<reference evidence="1 2" key="1">
    <citation type="journal article" date="2016" name="Genome Biol. Evol.">
        <title>Comparative Genomic Analyses of the Moraxella catarrhalis Serosensitive and Seroresistant Lineages Demonstrate Their Independent Evolution.</title>
        <authorList>
            <person name="Earl J.P."/>
            <person name="de Vries S.P."/>
            <person name="Ahmed A."/>
            <person name="Powell E."/>
            <person name="Schultz M.P."/>
            <person name="Hermans P.W."/>
            <person name="Hill D.J."/>
            <person name="Zhou Z."/>
            <person name="Constantinidou C.I."/>
            <person name="Hu F.Z."/>
            <person name="Bootsma H.J."/>
            <person name="Ehrlich G.D."/>
        </authorList>
    </citation>
    <scope>NUCLEOTIDE SEQUENCE [LARGE SCALE GENOMIC DNA]</scope>
    <source>
        <strain evidence="1 2">Z7542</strain>
    </source>
</reference>